<dbReference type="Pfam" id="PF03813">
    <property type="entry name" value="Nrap"/>
    <property type="match status" value="1"/>
</dbReference>
<accession>A0A9P6HL52</accession>
<dbReference type="InterPro" id="IPR035370">
    <property type="entry name" value="Nrap_D5"/>
</dbReference>
<dbReference type="Pfam" id="PF17405">
    <property type="entry name" value="Nrap_D4"/>
    <property type="match status" value="1"/>
</dbReference>
<evidence type="ECO:0000259" key="12">
    <source>
        <dbReference type="Pfam" id="PF17407"/>
    </source>
</evidence>
<gene>
    <name evidence="13" type="ORF">BJ322DRAFT_1098975</name>
</gene>
<dbReference type="PANTHER" id="PTHR17972">
    <property type="entry name" value="NUCLEOLAR RNA-ASSOCIATED PROTEIN"/>
    <property type="match status" value="1"/>
</dbReference>
<evidence type="ECO:0000256" key="5">
    <source>
        <dbReference type="RuleBase" id="RU364032"/>
    </source>
</evidence>
<feature type="region of interest" description="Disordered" evidence="6">
    <location>
        <begin position="1"/>
        <end position="71"/>
    </location>
</feature>
<evidence type="ECO:0000313" key="13">
    <source>
        <dbReference type="EMBL" id="KAF9788416.1"/>
    </source>
</evidence>
<keyword evidence="5" id="KW-0698">rRNA processing</keyword>
<dbReference type="GO" id="GO:0032545">
    <property type="term" value="C:CURI complex"/>
    <property type="evidence" value="ECO:0007669"/>
    <property type="project" value="TreeGrafter"/>
</dbReference>
<dbReference type="InterPro" id="IPR005554">
    <property type="entry name" value="NOL6/Upt22"/>
</dbReference>
<feature type="domain" description="Nrap protein" evidence="12">
    <location>
        <begin position="1051"/>
        <end position="1181"/>
    </location>
</feature>
<dbReference type="InterPro" id="IPR035082">
    <property type="entry name" value="Nrap_D1"/>
</dbReference>
<reference evidence="13" key="2">
    <citation type="submission" date="2020-11" db="EMBL/GenBank/DDBJ databases">
        <authorList>
            <consortium name="DOE Joint Genome Institute"/>
            <person name="Kuo A."/>
            <person name="Miyauchi S."/>
            <person name="Kiss E."/>
            <person name="Drula E."/>
            <person name="Kohler A."/>
            <person name="Sanchez-Garcia M."/>
            <person name="Andreopoulos B."/>
            <person name="Barry K.W."/>
            <person name="Bonito G."/>
            <person name="Buee M."/>
            <person name="Carver A."/>
            <person name="Chen C."/>
            <person name="Cichocki N."/>
            <person name="Clum A."/>
            <person name="Culley D."/>
            <person name="Crous P.W."/>
            <person name="Fauchery L."/>
            <person name="Girlanda M."/>
            <person name="Hayes R."/>
            <person name="Keri Z."/>
            <person name="Labutti K."/>
            <person name="Lipzen A."/>
            <person name="Lombard V."/>
            <person name="Magnuson J."/>
            <person name="Maillard F."/>
            <person name="Morin E."/>
            <person name="Murat C."/>
            <person name="Nolan M."/>
            <person name="Ohm R."/>
            <person name="Pangilinan J."/>
            <person name="Pereira M."/>
            <person name="Perotto S."/>
            <person name="Peter M."/>
            <person name="Riley R."/>
            <person name="Sitrit Y."/>
            <person name="Stielow B."/>
            <person name="Szollosi G."/>
            <person name="Zifcakova L."/>
            <person name="Stursova M."/>
            <person name="Spatafora J.W."/>
            <person name="Tedersoo L."/>
            <person name="Vaario L.-M."/>
            <person name="Yamada A."/>
            <person name="Yan M."/>
            <person name="Wang P."/>
            <person name="Xu J."/>
            <person name="Bruns T."/>
            <person name="Baldrian P."/>
            <person name="Vilgalys R."/>
            <person name="Henrissat B."/>
            <person name="Grigoriev I.V."/>
            <person name="Hibbett D."/>
            <person name="Nagy L.G."/>
            <person name="Martin F.M."/>
        </authorList>
    </citation>
    <scope>NUCLEOTIDE SEQUENCE</scope>
    <source>
        <strain evidence="13">UH-Tt-Lm1</strain>
    </source>
</reference>
<keyword evidence="4 5" id="KW-0539">Nucleus</keyword>
<dbReference type="Gene3D" id="1.10.1410.10">
    <property type="match status" value="1"/>
</dbReference>
<comment type="subcellular location">
    <subcellularLocation>
        <location evidence="1 5">Nucleus</location>
        <location evidence="1 5">Nucleolus</location>
    </subcellularLocation>
</comment>
<keyword evidence="5" id="KW-0687">Ribonucleoprotein</keyword>
<dbReference type="PANTHER" id="PTHR17972:SF0">
    <property type="entry name" value="NUCLEOLAR PROTEIN 6"/>
    <property type="match status" value="1"/>
</dbReference>
<evidence type="ECO:0000256" key="4">
    <source>
        <dbReference type="ARBA" id="ARBA00023242"/>
    </source>
</evidence>
<organism evidence="13 14">
    <name type="scientific">Thelephora terrestris</name>
    <dbReference type="NCBI Taxonomy" id="56493"/>
    <lineage>
        <taxon>Eukaryota</taxon>
        <taxon>Fungi</taxon>
        <taxon>Dikarya</taxon>
        <taxon>Basidiomycota</taxon>
        <taxon>Agaricomycotina</taxon>
        <taxon>Agaricomycetes</taxon>
        <taxon>Thelephorales</taxon>
        <taxon>Thelephoraceae</taxon>
        <taxon>Thelephora</taxon>
    </lineage>
</organism>
<evidence type="ECO:0000313" key="14">
    <source>
        <dbReference type="Proteomes" id="UP000736335"/>
    </source>
</evidence>
<feature type="compositionally biased region" description="Low complexity" evidence="6">
    <location>
        <begin position="36"/>
        <end position="47"/>
    </location>
</feature>
<dbReference type="Proteomes" id="UP000736335">
    <property type="component" value="Unassembled WGS sequence"/>
</dbReference>
<feature type="domain" description="Nrap protein" evidence="7">
    <location>
        <begin position="198"/>
        <end position="331"/>
    </location>
</feature>
<sequence>MAKNLKRKREQGATVEEDESRGSEDLMSVDGLDPQGSGSESEIGSVGDSEEEEWGGIGEGGGVDLPPSSGKHVLKVPAGHELREMKEASELYKSSSFKLQIDSLIPSVRPRFDRPALETFLRTLHETISSIPAVAPQHPLAASRSLLKAGVAIPYATPLPTEETNWKVAFQPPSNIALVGSWANKLSVKPKDSERYTVDLAVQMPNELFQEKDYLNGRFFHKRAYYLSVIAAHIKKHLPVDVFHDSTNNDPRLSSLLIQSKEDESGANARIRILATLAQDSPISLKHVDSTHSNLRVSSSPNDAPTRRYNDALLQSTSAVPHLLSTYETKKDVDSFSDALALLRIWANQRGYCRGRDGWSIHGFEDRGPFWVGLLELMVKGDAQVKGSKSRVKPVGRGLSSYQLFKATIGFLARHDFAKEPVYLKGADLKHTPSSGSEELAIFVTASSGFNLLSGVPLSSLEMLRNDARCTLEILNHDISHDDPFSAVFLEDKRHVSERFDIVIGVDLSSSRIKKRSEIHELDVGSSGEFVLSSIASILRRGLGNRAKAVPILRRSSAARELSQAHPFTPSIIQVGFILDPVNAFLLVDRGPSVEEAEKNSEFREFWGNDKTELRRFKDGRILESVVWDVKTVDEKAHIPVLIAKHLLKHHFGIEETSVFAWQPSFDTLIRLPKAIGDVHSRLGSSVSKGFREALFAFDSLVKRIKQLEDLPLSVAAINPVHSALRNTSAFTPTAVTTSASSALPPWARYIPVMDIIIQFEKSPRWPDDLAAILKMKLAFFEQIARSLMKAVEGLTARVVVDNPSQSASFQDRGRLEILTPEGWAFSAKIWHEREATLLDRSIEGEPNRPFAPKLSPREKHAAVKAKDTYVRQFIAAPSHHRAVSNLCHRYPGFSGTVRLVKRWLASHWLLDVHVSQEAVELICAKIFIGDGSSLSEDFDNPKDQVGAPVTKERGFAVAIHFLGNWEWQGGLEVPLFGKVEVPAAQGSAGSPGAWVIRTSIDPNGKMWTSGGPDAVVARRVTAFAKATWDHLQGDPYSLKDTSILNAHPTTEYDFVIHLEASTFPRSYENASAEIRGVETGQQIKFSKTERRPGFDPAWLFLEDLRVVYEDTAMFFYDCFGGDKIGGVWLPGLRVPKQFKVRERYSSTPNKKGGKKATEVVLNEITIIAEIERMGQGLIKCIAVRQK</sequence>
<comment type="similarity">
    <text evidence="2 5">Belongs to the NRAP family.</text>
</comment>
<keyword evidence="5" id="KW-0690">Ribosome biogenesis</keyword>
<feature type="domain" description="Nrap protein" evidence="8">
    <location>
        <begin position="335"/>
        <end position="491"/>
    </location>
</feature>
<dbReference type="Pfam" id="PF17406">
    <property type="entry name" value="Nrap_D5"/>
    <property type="match status" value="1"/>
</dbReference>
<dbReference type="GO" id="GO:0034456">
    <property type="term" value="C:UTP-C complex"/>
    <property type="evidence" value="ECO:0007669"/>
    <property type="project" value="TreeGrafter"/>
</dbReference>
<dbReference type="Pfam" id="PF17404">
    <property type="entry name" value="Nrap_D3"/>
    <property type="match status" value="1"/>
</dbReference>
<proteinExistence type="inferred from homology"/>
<evidence type="ECO:0000256" key="2">
    <source>
        <dbReference type="ARBA" id="ARBA00006674"/>
    </source>
</evidence>
<dbReference type="InterPro" id="IPR035368">
    <property type="entry name" value="Nrap_D3"/>
</dbReference>
<feature type="domain" description="Nrap protein" evidence="11">
    <location>
        <begin position="891"/>
        <end position="1035"/>
    </location>
</feature>
<protein>
    <recommendedName>
        <fullName evidence="5">U3 small nucleolar RNA-associated protein 22</fullName>
    </recommendedName>
</protein>
<evidence type="ECO:0000259" key="10">
    <source>
        <dbReference type="Pfam" id="PF17405"/>
    </source>
</evidence>
<evidence type="ECO:0000256" key="3">
    <source>
        <dbReference type="ARBA" id="ARBA00022884"/>
    </source>
</evidence>
<dbReference type="InterPro" id="IPR035369">
    <property type="entry name" value="Nrap_D4"/>
</dbReference>
<dbReference type="InterPro" id="IPR035371">
    <property type="entry name" value="Nrap_D6"/>
</dbReference>
<comment type="caution">
    <text evidence="13">The sequence shown here is derived from an EMBL/GenBank/DDBJ whole genome shotgun (WGS) entry which is preliminary data.</text>
</comment>
<feature type="domain" description="Nrap protein" evidence="10">
    <location>
        <begin position="679"/>
        <end position="889"/>
    </location>
</feature>
<dbReference type="Gene3D" id="3.30.70.3030">
    <property type="match status" value="1"/>
</dbReference>
<dbReference type="GO" id="GO:0006409">
    <property type="term" value="P:tRNA export from nucleus"/>
    <property type="evidence" value="ECO:0007669"/>
    <property type="project" value="TreeGrafter"/>
</dbReference>
<dbReference type="AlphaFoldDB" id="A0A9P6HL52"/>
<dbReference type="GO" id="GO:0032040">
    <property type="term" value="C:small-subunit processome"/>
    <property type="evidence" value="ECO:0007669"/>
    <property type="project" value="TreeGrafter"/>
</dbReference>
<evidence type="ECO:0000259" key="8">
    <source>
        <dbReference type="Pfam" id="PF17403"/>
    </source>
</evidence>
<evidence type="ECO:0000256" key="1">
    <source>
        <dbReference type="ARBA" id="ARBA00004604"/>
    </source>
</evidence>
<dbReference type="Pfam" id="PF17403">
    <property type="entry name" value="Nrap_D2"/>
    <property type="match status" value="1"/>
</dbReference>
<evidence type="ECO:0000259" key="7">
    <source>
        <dbReference type="Pfam" id="PF03813"/>
    </source>
</evidence>
<dbReference type="EMBL" id="WIUZ02000004">
    <property type="protein sequence ID" value="KAF9788416.1"/>
    <property type="molecule type" value="Genomic_DNA"/>
</dbReference>
<evidence type="ECO:0000259" key="9">
    <source>
        <dbReference type="Pfam" id="PF17404"/>
    </source>
</evidence>
<reference evidence="13" key="1">
    <citation type="journal article" date="2020" name="Nat. Commun.">
        <title>Large-scale genome sequencing of mycorrhizal fungi provides insights into the early evolution of symbiotic traits.</title>
        <authorList>
            <person name="Miyauchi S."/>
            <person name="Kiss E."/>
            <person name="Kuo A."/>
            <person name="Drula E."/>
            <person name="Kohler A."/>
            <person name="Sanchez-Garcia M."/>
            <person name="Morin E."/>
            <person name="Andreopoulos B."/>
            <person name="Barry K.W."/>
            <person name="Bonito G."/>
            <person name="Buee M."/>
            <person name="Carver A."/>
            <person name="Chen C."/>
            <person name="Cichocki N."/>
            <person name="Clum A."/>
            <person name="Culley D."/>
            <person name="Crous P.W."/>
            <person name="Fauchery L."/>
            <person name="Girlanda M."/>
            <person name="Hayes R.D."/>
            <person name="Keri Z."/>
            <person name="LaButti K."/>
            <person name="Lipzen A."/>
            <person name="Lombard V."/>
            <person name="Magnuson J."/>
            <person name="Maillard F."/>
            <person name="Murat C."/>
            <person name="Nolan M."/>
            <person name="Ohm R.A."/>
            <person name="Pangilinan J."/>
            <person name="Pereira M.F."/>
            <person name="Perotto S."/>
            <person name="Peter M."/>
            <person name="Pfister S."/>
            <person name="Riley R."/>
            <person name="Sitrit Y."/>
            <person name="Stielow J.B."/>
            <person name="Szollosi G."/>
            <person name="Zifcakova L."/>
            <person name="Stursova M."/>
            <person name="Spatafora J.W."/>
            <person name="Tedersoo L."/>
            <person name="Vaario L.M."/>
            <person name="Yamada A."/>
            <person name="Yan M."/>
            <person name="Wang P."/>
            <person name="Xu J."/>
            <person name="Bruns T."/>
            <person name="Baldrian P."/>
            <person name="Vilgalys R."/>
            <person name="Dunand C."/>
            <person name="Henrissat B."/>
            <person name="Grigoriev I.V."/>
            <person name="Hibbett D."/>
            <person name="Nagy L.G."/>
            <person name="Martin F.M."/>
        </authorList>
    </citation>
    <scope>NUCLEOTIDE SEQUENCE</scope>
    <source>
        <strain evidence="13">UH-Tt-Lm1</strain>
    </source>
</reference>
<dbReference type="OrthoDB" id="10251401at2759"/>
<dbReference type="GO" id="GO:0003723">
    <property type="term" value="F:RNA binding"/>
    <property type="evidence" value="ECO:0007669"/>
    <property type="project" value="UniProtKB-KW"/>
</dbReference>
<keyword evidence="14" id="KW-1185">Reference proteome</keyword>
<name>A0A9P6HL52_9AGAM</name>
<dbReference type="InterPro" id="IPR035367">
    <property type="entry name" value="Nrap_D2"/>
</dbReference>
<evidence type="ECO:0000256" key="6">
    <source>
        <dbReference type="SAM" id="MobiDB-lite"/>
    </source>
</evidence>
<dbReference type="Pfam" id="PF17407">
    <property type="entry name" value="Nrap_D6"/>
    <property type="match status" value="1"/>
</dbReference>
<keyword evidence="3 5" id="KW-0694">RNA-binding</keyword>
<dbReference type="GO" id="GO:0006364">
    <property type="term" value="P:rRNA processing"/>
    <property type="evidence" value="ECO:0007669"/>
    <property type="project" value="UniProtKB-KW"/>
</dbReference>
<evidence type="ECO:0000259" key="11">
    <source>
        <dbReference type="Pfam" id="PF17406"/>
    </source>
</evidence>
<feature type="domain" description="Nrap protein" evidence="9">
    <location>
        <begin position="498"/>
        <end position="652"/>
    </location>
</feature>